<dbReference type="InterPro" id="IPR027417">
    <property type="entry name" value="P-loop_NTPase"/>
</dbReference>
<organism evidence="10 11">
    <name type="scientific">Candida theae</name>
    <dbReference type="NCBI Taxonomy" id="1198502"/>
    <lineage>
        <taxon>Eukaryota</taxon>
        <taxon>Fungi</taxon>
        <taxon>Dikarya</taxon>
        <taxon>Ascomycota</taxon>
        <taxon>Saccharomycotina</taxon>
        <taxon>Pichiomycetes</taxon>
        <taxon>Debaryomycetaceae</taxon>
        <taxon>Candida/Lodderomyces clade</taxon>
        <taxon>Candida</taxon>
    </lineage>
</organism>
<dbReference type="InterPro" id="IPR050352">
    <property type="entry name" value="ABCG_transporters"/>
</dbReference>
<dbReference type="Proteomes" id="UP001204833">
    <property type="component" value="Unassembled WGS sequence"/>
</dbReference>
<accession>A0AAD5BH19</accession>
<evidence type="ECO:0000256" key="6">
    <source>
        <dbReference type="ARBA" id="ARBA00022989"/>
    </source>
</evidence>
<comment type="subcellular location">
    <subcellularLocation>
        <location evidence="1">Membrane</location>
        <topology evidence="1">Multi-pass membrane protein</topology>
    </subcellularLocation>
</comment>
<feature type="transmembrane region" description="Helical" evidence="8">
    <location>
        <begin position="495"/>
        <end position="517"/>
    </location>
</feature>
<dbReference type="Pfam" id="PF19055">
    <property type="entry name" value="ABC2_membrane_7"/>
    <property type="match status" value="1"/>
</dbReference>
<dbReference type="GO" id="GO:0005524">
    <property type="term" value="F:ATP binding"/>
    <property type="evidence" value="ECO:0007669"/>
    <property type="project" value="UniProtKB-KW"/>
</dbReference>
<comment type="caution">
    <text evidence="10">The sequence shown here is derived from an EMBL/GenBank/DDBJ whole genome shotgun (WGS) entry which is preliminary data.</text>
</comment>
<dbReference type="PANTHER" id="PTHR48041:SF119">
    <property type="entry name" value="ROA1P"/>
    <property type="match status" value="1"/>
</dbReference>
<keyword evidence="5" id="KW-0067">ATP-binding</keyword>
<dbReference type="InterPro" id="IPR017871">
    <property type="entry name" value="ABC_transporter-like_CS"/>
</dbReference>
<evidence type="ECO:0000256" key="8">
    <source>
        <dbReference type="SAM" id="Phobius"/>
    </source>
</evidence>
<dbReference type="RefSeq" id="XP_051609949.1">
    <property type="nucleotide sequence ID" value="XM_051750729.1"/>
</dbReference>
<feature type="transmembrane region" description="Helical" evidence="8">
    <location>
        <begin position="469"/>
        <end position="488"/>
    </location>
</feature>
<dbReference type="InterPro" id="IPR003593">
    <property type="entry name" value="AAA+_ATPase"/>
</dbReference>
<proteinExistence type="predicted"/>
<feature type="transmembrane region" description="Helical" evidence="8">
    <location>
        <begin position="1256"/>
        <end position="1280"/>
    </location>
</feature>
<feature type="transmembrane region" description="Helical" evidence="8">
    <location>
        <begin position="379"/>
        <end position="398"/>
    </location>
</feature>
<keyword evidence="7 8" id="KW-0472">Membrane</keyword>
<feature type="transmembrane region" description="Helical" evidence="8">
    <location>
        <begin position="611"/>
        <end position="631"/>
    </location>
</feature>
<dbReference type="GO" id="GO:0140359">
    <property type="term" value="F:ABC-type transporter activity"/>
    <property type="evidence" value="ECO:0007669"/>
    <property type="project" value="InterPro"/>
</dbReference>
<dbReference type="PANTHER" id="PTHR48041">
    <property type="entry name" value="ABC TRANSPORTER G FAMILY MEMBER 28"/>
    <property type="match status" value="1"/>
</dbReference>
<dbReference type="GeneID" id="76149574"/>
<evidence type="ECO:0000256" key="4">
    <source>
        <dbReference type="ARBA" id="ARBA00022741"/>
    </source>
</evidence>
<feature type="transmembrane region" description="Helical" evidence="8">
    <location>
        <begin position="1037"/>
        <end position="1056"/>
    </location>
</feature>
<evidence type="ECO:0000259" key="9">
    <source>
        <dbReference type="PROSITE" id="PS50893"/>
    </source>
</evidence>
<feature type="transmembrane region" description="Helical" evidence="8">
    <location>
        <begin position="1076"/>
        <end position="1092"/>
    </location>
</feature>
<dbReference type="InterPro" id="IPR013525">
    <property type="entry name" value="ABC2_TM"/>
</dbReference>
<dbReference type="Pfam" id="PF01061">
    <property type="entry name" value="ABC2_membrane"/>
    <property type="match status" value="2"/>
</dbReference>
<dbReference type="GO" id="GO:0016887">
    <property type="term" value="F:ATP hydrolysis activity"/>
    <property type="evidence" value="ECO:0007669"/>
    <property type="project" value="InterPro"/>
</dbReference>
<evidence type="ECO:0000313" key="11">
    <source>
        <dbReference type="Proteomes" id="UP001204833"/>
    </source>
</evidence>
<feature type="transmembrane region" description="Helical" evidence="8">
    <location>
        <begin position="1148"/>
        <end position="1169"/>
    </location>
</feature>
<dbReference type="SUPFAM" id="SSF52540">
    <property type="entry name" value="P-loop containing nucleoside triphosphate hydrolases"/>
    <property type="match status" value="2"/>
</dbReference>
<dbReference type="InterPro" id="IPR043926">
    <property type="entry name" value="ABCG_dom"/>
</dbReference>
<evidence type="ECO:0000256" key="7">
    <source>
        <dbReference type="ARBA" id="ARBA00023136"/>
    </source>
</evidence>
<keyword evidence="3 8" id="KW-0812">Transmembrane</keyword>
<dbReference type="GO" id="GO:0016020">
    <property type="term" value="C:membrane"/>
    <property type="evidence" value="ECO:0007669"/>
    <property type="project" value="UniProtKB-SubCell"/>
</dbReference>
<evidence type="ECO:0000256" key="3">
    <source>
        <dbReference type="ARBA" id="ARBA00022692"/>
    </source>
</evidence>
<feature type="domain" description="ABC transporter" evidence="9">
    <location>
        <begin position="31"/>
        <end position="292"/>
    </location>
</feature>
<evidence type="ECO:0000313" key="10">
    <source>
        <dbReference type="EMBL" id="KAI5961976.1"/>
    </source>
</evidence>
<feature type="transmembrane region" description="Helical" evidence="8">
    <location>
        <begin position="1181"/>
        <end position="1204"/>
    </location>
</feature>
<evidence type="ECO:0000256" key="1">
    <source>
        <dbReference type="ARBA" id="ARBA00004141"/>
    </source>
</evidence>
<evidence type="ECO:0000256" key="2">
    <source>
        <dbReference type="ARBA" id="ARBA00022448"/>
    </source>
</evidence>
<keyword evidence="6 8" id="KW-1133">Transmembrane helix</keyword>
<keyword evidence="11" id="KW-1185">Reference proteome</keyword>
<dbReference type="Pfam" id="PF00005">
    <property type="entry name" value="ABC_tran"/>
    <property type="match status" value="2"/>
</dbReference>
<feature type="domain" description="ABC transporter" evidence="9">
    <location>
        <begin position="693"/>
        <end position="948"/>
    </location>
</feature>
<dbReference type="InterPro" id="IPR003439">
    <property type="entry name" value="ABC_transporter-like_ATP-bd"/>
</dbReference>
<name>A0AAD5BH19_9ASCO</name>
<feature type="transmembrane region" description="Helical" evidence="8">
    <location>
        <begin position="1124"/>
        <end position="1142"/>
    </location>
</feature>
<reference evidence="10 11" key="1">
    <citation type="journal article" date="2022" name="DNA Res.">
        <title>Genome analysis of five recently described species of the CUG-Ser clade uncovers Candida theae as a new hybrid lineage with pathogenic potential in the Candida parapsilosis species complex.</title>
        <authorList>
            <person name="Mixao V."/>
            <person name="Del Olmo V."/>
            <person name="Hegedusova E."/>
            <person name="Saus E."/>
            <person name="Pryszcz L."/>
            <person name="Cillingova A."/>
            <person name="Nosek J."/>
            <person name="Gabaldon T."/>
        </authorList>
    </citation>
    <scope>NUCLEOTIDE SEQUENCE [LARGE SCALE GENOMIC DNA]</scope>
    <source>
        <strain evidence="10 11">CBS 12239</strain>
    </source>
</reference>
<dbReference type="SMART" id="SM00382">
    <property type="entry name" value="AAA"/>
    <property type="match status" value="2"/>
</dbReference>
<evidence type="ECO:0000256" key="5">
    <source>
        <dbReference type="ARBA" id="ARBA00022840"/>
    </source>
</evidence>
<dbReference type="EMBL" id="JAIHNG010000069">
    <property type="protein sequence ID" value="KAI5961976.1"/>
    <property type="molecule type" value="Genomic_DNA"/>
</dbReference>
<dbReference type="PROSITE" id="PS00211">
    <property type="entry name" value="ABC_TRANSPORTER_1"/>
    <property type="match status" value="2"/>
</dbReference>
<dbReference type="Gene3D" id="3.40.50.300">
    <property type="entry name" value="P-loop containing nucleotide triphosphate hydrolases"/>
    <property type="match status" value="2"/>
</dbReference>
<gene>
    <name evidence="10" type="ORF">KGF57_001515</name>
</gene>
<keyword evidence="4" id="KW-0547">Nucleotide-binding</keyword>
<sequence length="1285" mass="144460">MMKESNVLEIPLHQRVGLKVRNLSVAVKSKVRKKDPSHTDEKCNFNAGSSKILNDISFDVNSGELIALMGGSGAGKTTLLHTLSQRTNVKNKKLEYSGSIEYTRVNESMQHIKHAYLLQTDFFLPGLTVMETFQTQADLRLPPYVSQEEKQELIDYIMDVLELTHLKNTRLCQFSSHSTTLSGGEQRRVSLAIQLLSRPSILFLDEPTTGLDTSSSLKLVQLLHKLASNTYGITVILSIHQPRPEICDLFDKVCLLTKGGRMVYFGNLKDEAHSYFTKLGYAPEMNQHVSDHVMSLSVKDTSTLENESKSAARINHLVEVWKNSYYHEYNSTKKQDQAQFFANLKLFATPKQDKISFMRELVVLTKRTFKLTYRDVQTLLVLNLGFVFLAVALGWIFYRPKHDLAGIRSLISVQYVVLEVVGFCAMFIEVERLWNTDGAYFFREYQEHVTSIPAFIVSRRVAKFLLEDLPMTIIWSVITFFMWGLRVGNGSHFGIYFTITLLVQLACMSSTLLIYAISSSVAMSTMYINLLYQVQNSASGYFVNAKTMPVYVRWLKYLAYFWYGFGALTANQFTDWVGDCPYDDESKCGEYHGNVQLEIWGFPQNWIAEPIGILIVWVTGFTVLSGVALRLKNLDVGMAKTKKNKLGDENETHVGNDETEDSIDEVSDSSVDFDSKQITTQPDATASSCPIDLELRNVHLSIKEKTFWGKQVGSRVLLNNVNAVFKANSVNCIMGPSGSGKSTCLNYLSNRLDRSASFIASGEVKINGIQDVSRSELSRISAYVTQHDSSLISNLTVRETLYYQAKLRLPLDQHPSIPGIINKLIRQTGLVDCADTLVGNEYVKGLSGGEKRRLSISIQLLSKPKVLFLDEPTSGLDSSTARAIFNLLTELAIENQTTVILTIHQPSEDMFLSFGSLLFLGKGGNVIYNGSAHGIVEYLANLGFANHSRLNIADYILDLISHGADDEDAQAVDNRIEMLVNNWAYNVDHHHQIGASRGSSRVIDLSQFYFRRLPFVHTFSTVTSRQLLTSFRSRDSIISRIGQTVFLSIVHTLFFAPLKNTQDGINNRLGLIQEVLNLYFVGFVNNISLYPFERDLFYQEYRDGIYGVTEFGISYLLNELPTEIIPCFFFSALIVFVCGLPRNAAMYFAMFATGFISINCGESIGIFFNSVFKHMEVATNVLANLIIIAVFMGGTMSLHMPHFFKAMNYLSPMKYAVSICANLGFKNQSFSCGSTGDCNLKTGHDVLQYYNLEANIGAMFGGLFACFVVYRLLAICSIYIRVKWF</sequence>
<dbReference type="PROSITE" id="PS50893">
    <property type="entry name" value="ABC_TRANSPORTER_2"/>
    <property type="match status" value="2"/>
</dbReference>
<protein>
    <recommendedName>
        <fullName evidence="9">ABC transporter domain-containing protein</fullName>
    </recommendedName>
</protein>
<keyword evidence="2" id="KW-0813">Transport</keyword>